<reference evidence="1" key="1">
    <citation type="submission" date="2020-04" db="EMBL/GenBank/DDBJ databases">
        <authorList>
            <person name="Chiriac C."/>
            <person name="Salcher M."/>
            <person name="Ghai R."/>
            <person name="Kavagutti S V."/>
        </authorList>
    </citation>
    <scope>NUCLEOTIDE SEQUENCE</scope>
</reference>
<gene>
    <name evidence="1" type="ORF">UFOVP395_22</name>
</gene>
<accession>A0A6J5M9M4</accession>
<organism evidence="1">
    <name type="scientific">uncultured Caudovirales phage</name>
    <dbReference type="NCBI Taxonomy" id="2100421"/>
    <lineage>
        <taxon>Viruses</taxon>
        <taxon>Duplodnaviria</taxon>
        <taxon>Heunggongvirae</taxon>
        <taxon>Uroviricota</taxon>
        <taxon>Caudoviricetes</taxon>
        <taxon>Peduoviridae</taxon>
        <taxon>Maltschvirus</taxon>
        <taxon>Maltschvirus maltsch</taxon>
    </lineage>
</organism>
<name>A0A6J5M9M4_9CAUD</name>
<protein>
    <submittedName>
        <fullName evidence="1">SaV-like</fullName>
    </submittedName>
</protein>
<sequence length="93" mass="10990">MASEMYKYREDKILEELSEYIASTYGQHYAAGTIQTIDVWEALGIEKESCQSNILKYAMRYGKKKGYNKADLLKILHYTILWWHYTQPEGNEK</sequence>
<evidence type="ECO:0000313" key="1">
    <source>
        <dbReference type="EMBL" id="CAB4140419.1"/>
    </source>
</evidence>
<dbReference type="EMBL" id="LR796380">
    <property type="protein sequence ID" value="CAB4140419.1"/>
    <property type="molecule type" value="Genomic_DNA"/>
</dbReference>
<dbReference type="InterPro" id="IPR021739">
    <property type="entry name" value="SaV-like"/>
</dbReference>
<dbReference type="Pfam" id="PF11753">
    <property type="entry name" value="DUF3310"/>
    <property type="match status" value="1"/>
</dbReference>
<proteinExistence type="predicted"/>